<proteinExistence type="predicted"/>
<evidence type="ECO:0000313" key="2">
    <source>
        <dbReference type="EMBL" id="JAT78980.1"/>
    </source>
</evidence>
<feature type="compositionally biased region" description="Polar residues" evidence="1">
    <location>
        <begin position="18"/>
        <end position="31"/>
    </location>
</feature>
<name>A0A1D2AIG8_ORNBR</name>
<feature type="non-terminal residue" evidence="2">
    <location>
        <position position="149"/>
    </location>
</feature>
<dbReference type="EMBL" id="GETE01000688">
    <property type="protein sequence ID" value="JAT78980.1"/>
    <property type="molecule type" value="Transcribed_RNA"/>
</dbReference>
<evidence type="ECO:0000256" key="1">
    <source>
        <dbReference type="SAM" id="MobiDB-lite"/>
    </source>
</evidence>
<organism evidence="2">
    <name type="scientific">Ornithodoros brasiliensis</name>
    <name type="common">Mouro tick</name>
    <dbReference type="NCBI Taxonomy" id="888526"/>
    <lineage>
        <taxon>Eukaryota</taxon>
        <taxon>Metazoa</taxon>
        <taxon>Ecdysozoa</taxon>
        <taxon>Arthropoda</taxon>
        <taxon>Chelicerata</taxon>
        <taxon>Arachnida</taxon>
        <taxon>Acari</taxon>
        <taxon>Parasitiformes</taxon>
        <taxon>Ixodida</taxon>
        <taxon>Ixodoidea</taxon>
        <taxon>Argasidae</taxon>
        <taxon>Ornithodorinae</taxon>
        <taxon>Ornithodoros</taxon>
    </lineage>
</organism>
<feature type="non-terminal residue" evidence="2">
    <location>
        <position position="1"/>
    </location>
</feature>
<sequence length="149" mass="16389">HMSESSSHEVQLARANAGAQSPQTNQLQAGSGNAARRSLAQAHPHQQNMGNLRSVRNKWPPYRHPPLCTARADEVRSVLDTLREPAVYEWLQNLLHQHGQPFPYSGPYSPYARTSPVQAAGWVQLRPNNSSPGTPFTLVLSGLLLPSKP</sequence>
<dbReference type="AlphaFoldDB" id="A0A1D2AIG8"/>
<reference evidence="2" key="1">
    <citation type="submission" date="2016-07" db="EMBL/GenBank/DDBJ databases">
        <title>Salivary Glands transcriptome analysis on engorged females of Ornithodoros brasiliensis (Acari:Argasidae).</title>
        <authorList>
            <person name="Simons S.M."/>
            <person name="Carvalho E."/>
            <person name="Junqueira-de-Azevedo I."/>
            <person name="Ho P.L."/>
            <person name="Giovanni D."/>
            <person name="Mendonca R."/>
            <person name="Onofrio V."/>
            <person name="Landulfo G."/>
            <person name="Ramirez D."/>
            <person name="Barros-Battesti D."/>
        </authorList>
    </citation>
    <scope>NUCLEOTIDE SEQUENCE</scope>
    <source>
        <strain evidence="2">Female</strain>
        <tissue evidence="2">Salivary gland</tissue>
    </source>
</reference>
<accession>A0A1D2AIG8</accession>
<protein>
    <submittedName>
        <fullName evidence="2">Uncharacterized protein</fullName>
    </submittedName>
</protein>
<feature type="region of interest" description="Disordered" evidence="1">
    <location>
        <begin position="1"/>
        <end position="58"/>
    </location>
</feature>